<feature type="region of interest" description="Disordered" evidence="1">
    <location>
        <begin position="222"/>
        <end position="258"/>
    </location>
</feature>
<evidence type="ECO:0000313" key="3">
    <source>
        <dbReference type="Proteomes" id="UP001218218"/>
    </source>
</evidence>
<feature type="compositionally biased region" description="Basic residues" evidence="1">
    <location>
        <begin position="58"/>
        <end position="68"/>
    </location>
</feature>
<protein>
    <submittedName>
        <fullName evidence="2">Uncharacterized protein</fullName>
    </submittedName>
</protein>
<sequence length="258" mass="27732">MWGLLRHPPPLPMPIRPRTAPQYSTCLPPLPACLQRSIPVPGHPYTTPPTLAPAAARAPRRTSRRGRSHTAAAPAPCQFIRIPPLLMRPAPRCLRTSLFSLPLNVSLAAVRSRTAVTCVARCSLPPVSPLLAHHTSLLLSAACVPRRLVAHHISLLLSAACVPRRLVAPHCACLPCRSLRTPPQLAHALPAYLAAAPRAPRRCLRALTTYRATTRIQSTPLRPAPTLSWLPPPVGPLTSSDAGDPVGIREGSNESHLN</sequence>
<dbReference type="Proteomes" id="UP001218218">
    <property type="component" value="Unassembled WGS sequence"/>
</dbReference>
<organism evidence="2 3">
    <name type="scientific">Mycena albidolilacea</name>
    <dbReference type="NCBI Taxonomy" id="1033008"/>
    <lineage>
        <taxon>Eukaryota</taxon>
        <taxon>Fungi</taxon>
        <taxon>Dikarya</taxon>
        <taxon>Basidiomycota</taxon>
        <taxon>Agaricomycotina</taxon>
        <taxon>Agaricomycetes</taxon>
        <taxon>Agaricomycetidae</taxon>
        <taxon>Agaricales</taxon>
        <taxon>Marasmiineae</taxon>
        <taxon>Mycenaceae</taxon>
        <taxon>Mycena</taxon>
    </lineage>
</organism>
<reference evidence="2" key="1">
    <citation type="submission" date="2023-03" db="EMBL/GenBank/DDBJ databases">
        <title>Massive genome expansion in bonnet fungi (Mycena s.s.) driven by repeated elements and novel gene families across ecological guilds.</title>
        <authorList>
            <consortium name="Lawrence Berkeley National Laboratory"/>
            <person name="Harder C.B."/>
            <person name="Miyauchi S."/>
            <person name="Viragh M."/>
            <person name="Kuo A."/>
            <person name="Thoen E."/>
            <person name="Andreopoulos B."/>
            <person name="Lu D."/>
            <person name="Skrede I."/>
            <person name="Drula E."/>
            <person name="Henrissat B."/>
            <person name="Morin E."/>
            <person name="Kohler A."/>
            <person name="Barry K."/>
            <person name="LaButti K."/>
            <person name="Morin E."/>
            <person name="Salamov A."/>
            <person name="Lipzen A."/>
            <person name="Mereny Z."/>
            <person name="Hegedus B."/>
            <person name="Baldrian P."/>
            <person name="Stursova M."/>
            <person name="Weitz H."/>
            <person name="Taylor A."/>
            <person name="Grigoriev I.V."/>
            <person name="Nagy L.G."/>
            <person name="Martin F."/>
            <person name="Kauserud H."/>
        </authorList>
    </citation>
    <scope>NUCLEOTIDE SEQUENCE</scope>
    <source>
        <strain evidence="2">CBHHK002</strain>
    </source>
</reference>
<dbReference type="AlphaFoldDB" id="A0AAD7ACJ4"/>
<evidence type="ECO:0000256" key="1">
    <source>
        <dbReference type="SAM" id="MobiDB-lite"/>
    </source>
</evidence>
<feature type="region of interest" description="Disordered" evidence="1">
    <location>
        <begin position="46"/>
        <end position="71"/>
    </location>
</feature>
<comment type="caution">
    <text evidence="2">The sequence shown here is derived from an EMBL/GenBank/DDBJ whole genome shotgun (WGS) entry which is preliminary data.</text>
</comment>
<gene>
    <name evidence="2" type="ORF">DFH08DRAFT_1052044</name>
</gene>
<proteinExistence type="predicted"/>
<dbReference type="EMBL" id="JARIHO010000009">
    <property type="protein sequence ID" value="KAJ7355249.1"/>
    <property type="molecule type" value="Genomic_DNA"/>
</dbReference>
<accession>A0AAD7ACJ4</accession>
<name>A0AAD7ACJ4_9AGAR</name>
<keyword evidence="3" id="KW-1185">Reference proteome</keyword>
<evidence type="ECO:0000313" key="2">
    <source>
        <dbReference type="EMBL" id="KAJ7355249.1"/>
    </source>
</evidence>